<comment type="caution">
    <text evidence="2">The sequence shown here is derived from an EMBL/GenBank/DDBJ whole genome shotgun (WGS) entry which is preliminary data.</text>
</comment>
<evidence type="ECO:0000313" key="2">
    <source>
        <dbReference type="EMBL" id="KYD24674.1"/>
    </source>
</evidence>
<dbReference type="AlphaFoldDB" id="A0A150MJF8"/>
<gene>
    <name evidence="2" type="ORF">B4110_0683</name>
</gene>
<evidence type="ECO:0000313" key="3">
    <source>
        <dbReference type="Proteomes" id="UP000075324"/>
    </source>
</evidence>
<feature type="region of interest" description="Disordered" evidence="1">
    <location>
        <begin position="20"/>
        <end position="39"/>
    </location>
</feature>
<name>A0A150MJF8_9BACL</name>
<protein>
    <submittedName>
        <fullName evidence="2">Uncharacterized protein</fullName>
    </submittedName>
</protein>
<evidence type="ECO:0000256" key="1">
    <source>
        <dbReference type="SAM" id="MobiDB-lite"/>
    </source>
</evidence>
<organism evidence="2 3">
    <name type="scientific">Parageobacillus toebii</name>
    <dbReference type="NCBI Taxonomy" id="153151"/>
    <lineage>
        <taxon>Bacteria</taxon>
        <taxon>Bacillati</taxon>
        <taxon>Bacillota</taxon>
        <taxon>Bacilli</taxon>
        <taxon>Bacillales</taxon>
        <taxon>Anoxybacillaceae</taxon>
        <taxon>Parageobacillus</taxon>
    </lineage>
</organism>
<accession>A0A150MJF8</accession>
<proteinExistence type="predicted"/>
<sequence>MEGKKHIRLEVCQTDMGKFQADKEQQRGMEIDPNRCAVH</sequence>
<dbReference type="EMBL" id="LQYW01000149">
    <property type="protein sequence ID" value="KYD24674.1"/>
    <property type="molecule type" value="Genomic_DNA"/>
</dbReference>
<dbReference type="Proteomes" id="UP000075324">
    <property type="component" value="Unassembled WGS sequence"/>
</dbReference>
<reference evidence="2 3" key="1">
    <citation type="submission" date="2016-01" db="EMBL/GenBank/DDBJ databases">
        <title>Draft Genome Sequences of Seven Thermophilic Sporeformers Isolated from Foods.</title>
        <authorList>
            <person name="Berendsen E.M."/>
            <person name="Wells-Bennik M.H."/>
            <person name="Krawcyk A.O."/>
            <person name="De Jong A."/>
            <person name="Holsappel S."/>
            <person name="Eijlander R.T."/>
            <person name="Kuipers O.P."/>
        </authorList>
    </citation>
    <scope>NUCLEOTIDE SEQUENCE [LARGE SCALE GENOMIC DNA]</scope>
    <source>
        <strain evidence="2 3">B4110</strain>
    </source>
</reference>
<feature type="compositionally biased region" description="Basic and acidic residues" evidence="1">
    <location>
        <begin position="20"/>
        <end position="33"/>
    </location>
</feature>